<dbReference type="OrthoDB" id="2595934at2759"/>
<name>A0A0C9XPB7_9AGAR</name>
<keyword evidence="3" id="KW-0238">DNA-binding</keyword>
<sequence>MEPSRLDKLKGPNQAKLVRRVGAIKLDASSWEIYLHKPISNATDVKFLTPQASSTTLSKGPPTFNAGLTTFDTSFKFKVEDLIPSPNSVWRIMNMPSEINWIATPILAIQELLKLAPDARENPIHVAGHERLDTILLPDQISSLLEIFKTRYEPWLNAPIGLTAQSTPTPMLDIIRCQVASRDLDPTMRAVITPRLQRLTEKIELEELFNLPPSTEQIEALLIMSLWAPICDSVTKKGHDPHKFISAAINIGVTLGLPQASALEKSIAKRFPHSRTMDLQIEENKFKTRLWLLMFTLESLIFIGTSKPRVSRRSDADYISINVPAYSGLLAAREMRLGLIAKLIDTTEKGCSLSLAGQDDIETFHSEAADILTKFDILKRFIAPNPVISPFETFQFHILLVQCHGCRLLVLHNALQEIRRVFHKSETEHQPKNLAVTLTRDALACAQAVLTDTLAWRDQDQLVTVPDYIFWMISFAAAWLVTFNFLVYQTNPSHVDAACDGLLKMTITRLSRISRSPGHTPAKCAHLISMLYGSLDRLIREVDRMASPAGENREIQSGDMAGSSSQPTNQYISVPSMTSTPLGRASSRPWNDQANTAVPGNTNQDQVDETLGQVAFLGTEFWSSFMDNLPSSHP</sequence>
<dbReference type="EMBL" id="KN838682">
    <property type="protein sequence ID" value="KIJ97847.1"/>
    <property type="molecule type" value="Genomic_DNA"/>
</dbReference>
<dbReference type="AlphaFoldDB" id="A0A0C9XPB7"/>
<evidence type="ECO:0000256" key="4">
    <source>
        <dbReference type="ARBA" id="ARBA00023163"/>
    </source>
</evidence>
<evidence type="ECO:0000256" key="3">
    <source>
        <dbReference type="ARBA" id="ARBA00023125"/>
    </source>
</evidence>
<dbReference type="GO" id="GO:0000981">
    <property type="term" value="F:DNA-binding transcription factor activity, RNA polymerase II-specific"/>
    <property type="evidence" value="ECO:0007669"/>
    <property type="project" value="TreeGrafter"/>
</dbReference>
<feature type="compositionally biased region" description="Polar residues" evidence="6">
    <location>
        <begin position="562"/>
        <end position="581"/>
    </location>
</feature>
<evidence type="ECO:0000256" key="1">
    <source>
        <dbReference type="ARBA" id="ARBA00004123"/>
    </source>
</evidence>
<gene>
    <name evidence="7" type="ORF">K443DRAFT_9587</name>
</gene>
<evidence type="ECO:0000313" key="8">
    <source>
        <dbReference type="Proteomes" id="UP000054477"/>
    </source>
</evidence>
<reference evidence="7 8" key="1">
    <citation type="submission" date="2014-04" db="EMBL/GenBank/DDBJ databases">
        <authorList>
            <consortium name="DOE Joint Genome Institute"/>
            <person name="Kuo A."/>
            <person name="Kohler A."/>
            <person name="Nagy L.G."/>
            <person name="Floudas D."/>
            <person name="Copeland A."/>
            <person name="Barry K.W."/>
            <person name="Cichocki N."/>
            <person name="Veneault-Fourrey C."/>
            <person name="LaButti K."/>
            <person name="Lindquist E.A."/>
            <person name="Lipzen A."/>
            <person name="Lundell T."/>
            <person name="Morin E."/>
            <person name="Murat C."/>
            <person name="Sun H."/>
            <person name="Tunlid A."/>
            <person name="Henrissat B."/>
            <person name="Grigoriev I.V."/>
            <person name="Hibbett D.S."/>
            <person name="Martin F."/>
            <person name="Nordberg H.P."/>
            <person name="Cantor M.N."/>
            <person name="Hua S.X."/>
        </authorList>
    </citation>
    <scope>NUCLEOTIDE SEQUENCE [LARGE SCALE GENOMIC DNA]</scope>
    <source>
        <strain evidence="7 8">LaAM-08-1</strain>
    </source>
</reference>
<evidence type="ECO:0000256" key="5">
    <source>
        <dbReference type="ARBA" id="ARBA00023242"/>
    </source>
</evidence>
<keyword evidence="8" id="KW-1185">Reference proteome</keyword>
<evidence type="ECO:0000256" key="2">
    <source>
        <dbReference type="ARBA" id="ARBA00023015"/>
    </source>
</evidence>
<keyword evidence="2" id="KW-0805">Transcription regulation</keyword>
<dbReference type="GO" id="GO:0005634">
    <property type="term" value="C:nucleus"/>
    <property type="evidence" value="ECO:0007669"/>
    <property type="project" value="UniProtKB-SubCell"/>
</dbReference>
<dbReference type="InterPro" id="IPR051089">
    <property type="entry name" value="prtT"/>
</dbReference>
<evidence type="ECO:0008006" key="9">
    <source>
        <dbReference type="Google" id="ProtNLM"/>
    </source>
</evidence>
<dbReference type="STRING" id="1095629.A0A0C9XPB7"/>
<evidence type="ECO:0000256" key="6">
    <source>
        <dbReference type="SAM" id="MobiDB-lite"/>
    </source>
</evidence>
<accession>A0A0C9XPB7</accession>
<keyword evidence="5" id="KW-0539">Nucleus</keyword>
<organism evidence="7 8">
    <name type="scientific">Laccaria amethystina LaAM-08-1</name>
    <dbReference type="NCBI Taxonomy" id="1095629"/>
    <lineage>
        <taxon>Eukaryota</taxon>
        <taxon>Fungi</taxon>
        <taxon>Dikarya</taxon>
        <taxon>Basidiomycota</taxon>
        <taxon>Agaricomycotina</taxon>
        <taxon>Agaricomycetes</taxon>
        <taxon>Agaricomycetidae</taxon>
        <taxon>Agaricales</taxon>
        <taxon>Agaricineae</taxon>
        <taxon>Hydnangiaceae</taxon>
        <taxon>Laccaria</taxon>
    </lineage>
</organism>
<protein>
    <recommendedName>
        <fullName evidence="9">Transcription factor domain-containing protein</fullName>
    </recommendedName>
</protein>
<comment type="subcellular location">
    <subcellularLocation>
        <location evidence="1">Nucleus</location>
    </subcellularLocation>
</comment>
<proteinExistence type="predicted"/>
<dbReference type="CDD" id="cd12148">
    <property type="entry name" value="fungal_TF_MHR"/>
    <property type="match status" value="1"/>
</dbReference>
<evidence type="ECO:0000313" key="7">
    <source>
        <dbReference type="EMBL" id="KIJ97847.1"/>
    </source>
</evidence>
<dbReference type="Proteomes" id="UP000054477">
    <property type="component" value="Unassembled WGS sequence"/>
</dbReference>
<feature type="region of interest" description="Disordered" evidence="6">
    <location>
        <begin position="548"/>
        <end position="606"/>
    </location>
</feature>
<keyword evidence="4" id="KW-0804">Transcription</keyword>
<dbReference type="HOGENOM" id="CLU_026728_0_0_1"/>
<feature type="compositionally biased region" description="Polar residues" evidence="6">
    <location>
        <begin position="588"/>
        <end position="605"/>
    </location>
</feature>
<dbReference type="PANTHER" id="PTHR31845">
    <property type="entry name" value="FINGER DOMAIN PROTEIN, PUTATIVE-RELATED"/>
    <property type="match status" value="1"/>
</dbReference>
<reference evidence="8" key="2">
    <citation type="submission" date="2015-01" db="EMBL/GenBank/DDBJ databases">
        <title>Evolutionary Origins and Diversification of the Mycorrhizal Mutualists.</title>
        <authorList>
            <consortium name="DOE Joint Genome Institute"/>
            <consortium name="Mycorrhizal Genomics Consortium"/>
            <person name="Kohler A."/>
            <person name="Kuo A."/>
            <person name="Nagy L.G."/>
            <person name="Floudas D."/>
            <person name="Copeland A."/>
            <person name="Barry K.W."/>
            <person name="Cichocki N."/>
            <person name="Veneault-Fourrey C."/>
            <person name="LaButti K."/>
            <person name="Lindquist E.A."/>
            <person name="Lipzen A."/>
            <person name="Lundell T."/>
            <person name="Morin E."/>
            <person name="Murat C."/>
            <person name="Riley R."/>
            <person name="Ohm R."/>
            <person name="Sun H."/>
            <person name="Tunlid A."/>
            <person name="Henrissat B."/>
            <person name="Grigoriev I.V."/>
            <person name="Hibbett D.S."/>
            <person name="Martin F."/>
        </authorList>
    </citation>
    <scope>NUCLEOTIDE SEQUENCE [LARGE SCALE GENOMIC DNA]</scope>
    <source>
        <strain evidence="8">LaAM-08-1</strain>
    </source>
</reference>
<dbReference type="PANTHER" id="PTHR31845:SF17">
    <property type="entry name" value="ZN(II)2CYS6 TRANSCRIPTION FACTOR (EUROFUNG)"/>
    <property type="match status" value="1"/>
</dbReference>
<dbReference type="GO" id="GO:0000976">
    <property type="term" value="F:transcription cis-regulatory region binding"/>
    <property type="evidence" value="ECO:0007669"/>
    <property type="project" value="TreeGrafter"/>
</dbReference>